<comment type="caution">
    <text evidence="1">The sequence shown here is derived from an EMBL/GenBank/DDBJ whole genome shotgun (WGS) entry which is preliminary data.</text>
</comment>
<dbReference type="Pfam" id="PF00873">
    <property type="entry name" value="ACR_tran"/>
    <property type="match status" value="1"/>
</dbReference>
<dbReference type="EMBL" id="NCDQ01000714">
    <property type="protein sequence ID" value="OYW97119.1"/>
    <property type="molecule type" value="Genomic_DNA"/>
</dbReference>
<dbReference type="GO" id="GO:0042910">
    <property type="term" value="F:xenobiotic transmembrane transporter activity"/>
    <property type="evidence" value="ECO:0007669"/>
    <property type="project" value="TreeGrafter"/>
</dbReference>
<dbReference type="AlphaFoldDB" id="A0A258CNA8"/>
<dbReference type="SUPFAM" id="SSF82693">
    <property type="entry name" value="Multidrug efflux transporter AcrB pore domain, PN1, PN2, PC1 and PC2 subdomains"/>
    <property type="match status" value="1"/>
</dbReference>
<dbReference type="InterPro" id="IPR001036">
    <property type="entry name" value="Acrflvin-R"/>
</dbReference>
<protein>
    <recommendedName>
        <fullName evidence="3">CusA/CzcA family heavy metal efflux RND transporter</fullName>
    </recommendedName>
</protein>
<evidence type="ECO:0000313" key="1">
    <source>
        <dbReference type="EMBL" id="OYW97119.1"/>
    </source>
</evidence>
<gene>
    <name evidence="1" type="ORF">B7Z12_22135</name>
</gene>
<dbReference type="GO" id="GO:0005886">
    <property type="term" value="C:plasma membrane"/>
    <property type="evidence" value="ECO:0007669"/>
    <property type="project" value="TreeGrafter"/>
</dbReference>
<reference evidence="1 2" key="1">
    <citation type="submission" date="2017-03" db="EMBL/GenBank/DDBJ databases">
        <title>Lifting the veil on microbial sulfur biogeochemistry in mining wastewaters.</title>
        <authorList>
            <person name="Kantor R.S."/>
            <person name="Colenbrander Nelson T."/>
            <person name="Marshall S."/>
            <person name="Bennett D."/>
            <person name="Apte S."/>
            <person name="Camacho D."/>
            <person name="Thomas B.C."/>
            <person name="Warren L.A."/>
            <person name="Banfield J.F."/>
        </authorList>
    </citation>
    <scope>NUCLEOTIDE SEQUENCE [LARGE SCALE GENOMIC DNA]</scope>
    <source>
        <strain evidence="1">32-67-7</strain>
    </source>
</reference>
<proteinExistence type="predicted"/>
<evidence type="ECO:0000313" key="2">
    <source>
        <dbReference type="Proteomes" id="UP000215616"/>
    </source>
</evidence>
<organism evidence="1 2">
    <name type="scientific">Caulobacter vibrioides</name>
    <name type="common">Caulobacter crescentus</name>
    <dbReference type="NCBI Taxonomy" id="155892"/>
    <lineage>
        <taxon>Bacteria</taxon>
        <taxon>Pseudomonadati</taxon>
        <taxon>Pseudomonadota</taxon>
        <taxon>Alphaproteobacteria</taxon>
        <taxon>Caulobacterales</taxon>
        <taxon>Caulobacteraceae</taxon>
        <taxon>Caulobacter</taxon>
    </lineage>
</organism>
<feature type="non-terminal residue" evidence="1">
    <location>
        <position position="160"/>
    </location>
</feature>
<dbReference type="Gene3D" id="3.30.70.1430">
    <property type="entry name" value="Multidrug efflux transporter AcrB pore domain"/>
    <property type="match status" value="1"/>
</dbReference>
<accession>A0A258CNA8</accession>
<dbReference type="Proteomes" id="UP000215616">
    <property type="component" value="Unassembled WGS sequence"/>
</dbReference>
<dbReference type="Gene3D" id="1.20.1640.10">
    <property type="entry name" value="Multidrug efflux transporter AcrB transmembrane domain"/>
    <property type="match status" value="1"/>
</dbReference>
<dbReference type="Gene3D" id="3.30.70.1320">
    <property type="entry name" value="Multidrug efflux transporter AcrB pore domain like"/>
    <property type="match status" value="1"/>
</dbReference>
<dbReference type="PANTHER" id="PTHR32063:SF19">
    <property type="entry name" value="CATION EFFLUX SYSTEM PROTEIN CUSA"/>
    <property type="match status" value="1"/>
</dbReference>
<sequence>MIAAVIRWSLANRFFVLLGALVLLAGGLVALRATPLDALPDLSDVQVVIRTPAQGQAPRLVEDQITYPLATTMLSVPGAKTVRGYSFFGDSFVYVLFADGTDPYWARSRVLESLSQVQSRLPAGARPALGPDATGVGWIFEYALVDRTGRHDLSQLRSLQ</sequence>
<dbReference type="PANTHER" id="PTHR32063">
    <property type="match status" value="1"/>
</dbReference>
<name>A0A258CNA8_CAUVI</name>
<evidence type="ECO:0008006" key="3">
    <source>
        <dbReference type="Google" id="ProtNLM"/>
    </source>
</evidence>